<evidence type="ECO:0000313" key="2">
    <source>
        <dbReference type="EMBL" id="TVU49538.1"/>
    </source>
</evidence>
<feature type="compositionally biased region" description="Polar residues" evidence="1">
    <location>
        <begin position="635"/>
        <end position="647"/>
    </location>
</feature>
<organism evidence="2 3">
    <name type="scientific">Eragrostis curvula</name>
    <name type="common">weeping love grass</name>
    <dbReference type="NCBI Taxonomy" id="38414"/>
    <lineage>
        <taxon>Eukaryota</taxon>
        <taxon>Viridiplantae</taxon>
        <taxon>Streptophyta</taxon>
        <taxon>Embryophyta</taxon>
        <taxon>Tracheophyta</taxon>
        <taxon>Spermatophyta</taxon>
        <taxon>Magnoliopsida</taxon>
        <taxon>Liliopsida</taxon>
        <taxon>Poales</taxon>
        <taxon>Poaceae</taxon>
        <taxon>PACMAD clade</taxon>
        <taxon>Chloridoideae</taxon>
        <taxon>Eragrostideae</taxon>
        <taxon>Eragrostidinae</taxon>
        <taxon>Eragrostis</taxon>
    </lineage>
</organism>
<dbReference type="PANTHER" id="PTHR33167">
    <property type="entry name" value="TRANSCRIPTION FACTOR, PUTATIVE (DUF863)-RELATED"/>
    <property type="match status" value="1"/>
</dbReference>
<evidence type="ECO:0000313" key="3">
    <source>
        <dbReference type="Proteomes" id="UP000324897"/>
    </source>
</evidence>
<dbReference type="Gramene" id="TVU49538">
    <property type="protein sequence ID" value="TVU49538"/>
    <property type="gene ID" value="EJB05_00851"/>
</dbReference>
<dbReference type="EMBL" id="RWGY01000002">
    <property type="protein sequence ID" value="TVU49538.1"/>
    <property type="molecule type" value="Genomic_DNA"/>
</dbReference>
<accession>A0A5J9WMT7</accession>
<evidence type="ECO:0000256" key="1">
    <source>
        <dbReference type="SAM" id="MobiDB-lite"/>
    </source>
</evidence>
<feature type="region of interest" description="Disordered" evidence="1">
    <location>
        <begin position="631"/>
        <end position="673"/>
    </location>
</feature>
<dbReference type="OrthoDB" id="630817at2759"/>
<proteinExistence type="predicted"/>
<dbReference type="Pfam" id="PF05904">
    <property type="entry name" value="DUF863"/>
    <property type="match status" value="2"/>
</dbReference>
<dbReference type="Proteomes" id="UP000324897">
    <property type="component" value="Chromosome 6"/>
</dbReference>
<dbReference type="InterPro" id="IPR008581">
    <property type="entry name" value="DUF863_pln"/>
</dbReference>
<feature type="compositionally biased region" description="Basic residues" evidence="1">
    <location>
        <begin position="661"/>
        <end position="672"/>
    </location>
</feature>
<comment type="caution">
    <text evidence="2">The sequence shown here is derived from an EMBL/GenBank/DDBJ whole genome shotgun (WGS) entry which is preliminary data.</text>
</comment>
<reference evidence="2 3" key="1">
    <citation type="journal article" date="2019" name="Sci. Rep.">
        <title>A high-quality genome of Eragrostis curvula grass provides insights into Poaceae evolution and supports new strategies to enhance forage quality.</title>
        <authorList>
            <person name="Carballo J."/>
            <person name="Santos B.A.C.M."/>
            <person name="Zappacosta D."/>
            <person name="Garbus I."/>
            <person name="Selva J.P."/>
            <person name="Gallo C.A."/>
            <person name="Diaz A."/>
            <person name="Albertini E."/>
            <person name="Caccamo M."/>
            <person name="Echenique V."/>
        </authorList>
    </citation>
    <scope>NUCLEOTIDE SEQUENCE [LARGE SCALE GENOMIC DNA]</scope>
    <source>
        <strain evidence="3">cv. Victoria</strain>
        <tissue evidence="2">Leaf</tissue>
    </source>
</reference>
<sequence length="780" mass="86691">MLVLLFVQNCSGMGTKVEEKAFIPGCFDMADSSVNSNGNVLRYYEESKPSLCINEKFTIISANGSVHYDKEMLKRTMLAHEATFQKQVYELHRLYKIQKDLMAQFQGEEFNGHPRYADKLLSRSYASQAPPGDVKGVWQTRIPMSGHDLKKPSIDFMNETSSQYSVNRSSLRPNNVRSIKKMFDLQLPADVYDNGDNDVEILDEKPLKRLPGTEVPVHGGNVNLNIGNSGSKHVEKSWTTEIQPTVHILNKPVEGSSNMYQKQHYLSRGLNSNLLALQGNSREKYADKVSGSCFFGSNEEVRHINSFGWRKEDPNTSIEWLRQKQNGSNSSVGHYLYSDSSSDHLIHAPPLFNDALNSPWQSNNTSYLTKGHHGISVGSTSNNPYHPLKIHGEPQFWKPPPSQNYLKDLNLNDMPADTTATWEQGSENSMVDISRLREKPINLKKPQVPLSCANDLSQTFVSSTLHSEDRTLTRIPSFPISAAAAAAAAEKDSRCSPTLECDINITPLIKHDADKELQPQSNADSSIKNLFDLNEALPIMDDPEMQCESEGDIAPHEPDDPSSDSLAITAAENLMAICNDGVQPGSPQLDTLHLFAELATLKENTMCECDNGSDDDFEALTLKLEEIKGYEYHSTPRTQEGDNNNGRRSAASLLVTGPRSTKARGRPPKKRNFQKDILPGLASLPEQEVSEDLCALGRSKPATLAKRRGRKVQQQRGTRRAKSVAVLVKEAEVSLSPVPPPLVPADLDTAEPRITRWGRTTRRCRRPRCPPANNASLHVA</sequence>
<protein>
    <submittedName>
        <fullName evidence="2">Uncharacterized protein</fullName>
    </submittedName>
</protein>
<keyword evidence="3" id="KW-1185">Reference proteome</keyword>
<dbReference type="AlphaFoldDB" id="A0A5J9WMT7"/>
<name>A0A5J9WMT7_9POAL</name>
<gene>
    <name evidence="2" type="ORF">EJB05_00851</name>
</gene>
<dbReference type="PANTHER" id="PTHR33167:SF4">
    <property type="entry name" value="TRANSCRIPTION FACTOR, PUTATIVE (DUF863)-RELATED"/>
    <property type="match status" value="1"/>
</dbReference>